<keyword evidence="8 19" id="KW-0479">Metal-binding</keyword>
<evidence type="ECO:0000256" key="13">
    <source>
        <dbReference type="ARBA" id="ARBA00023034"/>
    </source>
</evidence>
<dbReference type="GO" id="GO:0005615">
    <property type="term" value="C:extracellular space"/>
    <property type="evidence" value="ECO:0007669"/>
    <property type="project" value="TreeGrafter"/>
</dbReference>
<organism evidence="22 23">
    <name type="scientific">Modicella reniformis</name>
    <dbReference type="NCBI Taxonomy" id="1440133"/>
    <lineage>
        <taxon>Eukaryota</taxon>
        <taxon>Fungi</taxon>
        <taxon>Fungi incertae sedis</taxon>
        <taxon>Mucoromycota</taxon>
        <taxon>Mortierellomycotina</taxon>
        <taxon>Mortierellomycetes</taxon>
        <taxon>Mortierellales</taxon>
        <taxon>Mortierellaceae</taxon>
        <taxon>Modicella</taxon>
    </lineage>
</organism>
<dbReference type="OrthoDB" id="10013407at2759"/>
<feature type="compositionally biased region" description="Basic residues" evidence="20">
    <location>
        <begin position="254"/>
        <end position="270"/>
    </location>
</feature>
<feature type="domain" description="Peptidase M28" evidence="21">
    <location>
        <begin position="39"/>
        <end position="133"/>
    </location>
</feature>
<dbReference type="GO" id="GO:0070573">
    <property type="term" value="F:metallodipeptidase activity"/>
    <property type="evidence" value="ECO:0007669"/>
    <property type="project" value="InterPro"/>
</dbReference>
<evidence type="ECO:0000256" key="18">
    <source>
        <dbReference type="ARBA" id="ARBA00025833"/>
    </source>
</evidence>
<evidence type="ECO:0000256" key="1">
    <source>
        <dbReference type="ARBA" id="ARBA00004240"/>
    </source>
</evidence>
<evidence type="ECO:0000313" key="23">
    <source>
        <dbReference type="Proteomes" id="UP000749646"/>
    </source>
</evidence>
<reference evidence="22" key="1">
    <citation type="journal article" date="2020" name="Fungal Divers.">
        <title>Resolving the Mortierellaceae phylogeny through synthesis of multi-gene phylogenetics and phylogenomics.</title>
        <authorList>
            <person name="Vandepol N."/>
            <person name="Liber J."/>
            <person name="Desiro A."/>
            <person name="Na H."/>
            <person name="Kennedy M."/>
            <person name="Barry K."/>
            <person name="Grigoriev I.V."/>
            <person name="Miller A.N."/>
            <person name="O'Donnell K."/>
            <person name="Stajich J.E."/>
            <person name="Bonito G."/>
        </authorList>
    </citation>
    <scope>NUCLEOTIDE SEQUENCE</scope>
    <source>
        <strain evidence="22">MES-2147</strain>
    </source>
</reference>
<keyword evidence="9" id="KW-0732">Signal</keyword>
<accession>A0A9P6ILR2</accession>
<dbReference type="GO" id="GO:0006508">
    <property type="term" value="P:proteolysis"/>
    <property type="evidence" value="ECO:0007669"/>
    <property type="project" value="UniProtKB-KW"/>
</dbReference>
<evidence type="ECO:0000256" key="10">
    <source>
        <dbReference type="ARBA" id="ARBA00022801"/>
    </source>
</evidence>
<dbReference type="EC" id="3.4.-.-" evidence="19"/>
<dbReference type="Pfam" id="PF04389">
    <property type="entry name" value="Peptidase_M28"/>
    <property type="match status" value="1"/>
</dbReference>
<evidence type="ECO:0000313" key="22">
    <source>
        <dbReference type="EMBL" id="KAF9923158.1"/>
    </source>
</evidence>
<comment type="caution">
    <text evidence="22">The sequence shown here is derived from an EMBL/GenBank/DDBJ whole genome shotgun (WGS) entry which is preliminary data.</text>
</comment>
<evidence type="ECO:0000256" key="14">
    <source>
        <dbReference type="ARBA" id="ARBA00023049"/>
    </source>
</evidence>
<dbReference type="PANTHER" id="PTHR12053">
    <property type="entry name" value="PROTEASE FAMILY M28 PLASMA GLUTAMATE CARBOXYPEPTIDASE-RELATED"/>
    <property type="match status" value="1"/>
</dbReference>
<protein>
    <recommendedName>
        <fullName evidence="19">Peptide hydrolase</fullName>
        <ecNumber evidence="19">3.4.-.-</ecNumber>
    </recommendedName>
</protein>
<dbReference type="PANTHER" id="PTHR12053:SF3">
    <property type="entry name" value="CARBOXYPEPTIDASE Q"/>
    <property type="match status" value="1"/>
</dbReference>
<feature type="compositionally biased region" description="Basic and acidic residues" evidence="20">
    <location>
        <begin position="271"/>
        <end position="287"/>
    </location>
</feature>
<proteinExistence type="inferred from homology"/>
<evidence type="ECO:0000256" key="9">
    <source>
        <dbReference type="ARBA" id="ARBA00022729"/>
    </source>
</evidence>
<keyword evidence="13" id="KW-0333">Golgi apparatus</keyword>
<feature type="non-terminal residue" evidence="22">
    <location>
        <position position="1"/>
    </location>
</feature>
<evidence type="ECO:0000256" key="17">
    <source>
        <dbReference type="ARBA" id="ARBA00023228"/>
    </source>
</evidence>
<dbReference type="AlphaFoldDB" id="A0A9P6ILR2"/>
<keyword evidence="11" id="KW-0256">Endoplasmic reticulum</keyword>
<keyword evidence="10 19" id="KW-0378">Hydrolase</keyword>
<dbReference type="GO" id="GO:0043171">
    <property type="term" value="P:peptide catabolic process"/>
    <property type="evidence" value="ECO:0007669"/>
    <property type="project" value="TreeGrafter"/>
</dbReference>
<sequence length="330" mass="37287">LLDRSYKRHRQDPERFPDWPKVHLTMNARTSLKSKVSRNIIVELKGRETPNEIVVIGGHIDSWDVGSGAVDDGAGCFIAWETIRQLSKLNRPPRRTVRVVFWTSEENGSPGGRVYAENHPDTNTTRHVFALESDNGVFDPFGIRFTAGHGRAQEDPKVDSFDFLTEAGKRFMGSRKDLSFPGAGSHVLPNGSGADIKPLCARGVACAQFLPADPFPLPYSTSPYYIKQTAVEEDEDEDQDKDVVYHLCPYHHHHHRHHHHGHHGHHKHHHDRDDNEVSRDPPRRPVDHGYFYYHHTEADSMGAFTPDQVKSSAAAMAIWTYIAAESGVEF</sequence>
<keyword evidence="7 19" id="KW-0645">Protease</keyword>
<keyword evidence="14" id="KW-0482">Metalloprotease</keyword>
<dbReference type="InterPro" id="IPR039866">
    <property type="entry name" value="CPQ"/>
</dbReference>
<evidence type="ECO:0000256" key="7">
    <source>
        <dbReference type="ARBA" id="ARBA00022670"/>
    </source>
</evidence>
<evidence type="ECO:0000256" key="4">
    <source>
        <dbReference type="ARBA" id="ARBA00004613"/>
    </source>
</evidence>
<keyword evidence="23" id="KW-1185">Reference proteome</keyword>
<dbReference type="EMBL" id="JAAAHW010010747">
    <property type="protein sequence ID" value="KAF9923158.1"/>
    <property type="molecule type" value="Genomic_DNA"/>
</dbReference>
<keyword evidence="17" id="KW-0458">Lysosome</keyword>
<name>A0A9P6ILR2_9FUNG</name>
<evidence type="ECO:0000256" key="11">
    <source>
        <dbReference type="ARBA" id="ARBA00022824"/>
    </source>
</evidence>
<dbReference type="SUPFAM" id="SSF53187">
    <property type="entry name" value="Zn-dependent exopeptidases"/>
    <property type="match status" value="1"/>
</dbReference>
<dbReference type="GO" id="GO:0004180">
    <property type="term" value="F:carboxypeptidase activity"/>
    <property type="evidence" value="ECO:0007669"/>
    <property type="project" value="UniProtKB-KW"/>
</dbReference>
<dbReference type="GO" id="GO:0005794">
    <property type="term" value="C:Golgi apparatus"/>
    <property type="evidence" value="ECO:0007669"/>
    <property type="project" value="UniProtKB-SubCell"/>
</dbReference>
<gene>
    <name evidence="22" type="ORF">BGZ65_009091</name>
</gene>
<evidence type="ECO:0000256" key="12">
    <source>
        <dbReference type="ARBA" id="ARBA00022833"/>
    </source>
</evidence>
<evidence type="ECO:0000256" key="8">
    <source>
        <dbReference type="ARBA" id="ARBA00022723"/>
    </source>
</evidence>
<evidence type="ECO:0000256" key="20">
    <source>
        <dbReference type="SAM" id="MobiDB-lite"/>
    </source>
</evidence>
<dbReference type="InterPro" id="IPR007484">
    <property type="entry name" value="Peptidase_M28"/>
</dbReference>
<dbReference type="Proteomes" id="UP000749646">
    <property type="component" value="Unassembled WGS sequence"/>
</dbReference>
<evidence type="ECO:0000256" key="15">
    <source>
        <dbReference type="ARBA" id="ARBA00023145"/>
    </source>
</evidence>
<evidence type="ECO:0000256" key="2">
    <source>
        <dbReference type="ARBA" id="ARBA00004371"/>
    </source>
</evidence>
<comment type="subunit">
    <text evidence="18">Homodimer. The monomeric form is inactive while the homodimer is active.</text>
</comment>
<keyword evidence="15" id="KW-0865">Zymogen</keyword>
<keyword evidence="16" id="KW-0325">Glycoprotein</keyword>
<keyword evidence="5" id="KW-0964">Secreted</keyword>
<evidence type="ECO:0000256" key="3">
    <source>
        <dbReference type="ARBA" id="ARBA00004555"/>
    </source>
</evidence>
<keyword evidence="12 19" id="KW-0862">Zinc</keyword>
<feature type="region of interest" description="Disordered" evidence="20">
    <location>
        <begin position="254"/>
        <end position="289"/>
    </location>
</feature>
<dbReference type="Gene3D" id="3.40.630.10">
    <property type="entry name" value="Zn peptidases"/>
    <property type="match status" value="1"/>
</dbReference>
<evidence type="ECO:0000256" key="19">
    <source>
        <dbReference type="RuleBase" id="RU361240"/>
    </source>
</evidence>
<evidence type="ECO:0000256" key="16">
    <source>
        <dbReference type="ARBA" id="ARBA00023180"/>
    </source>
</evidence>
<evidence type="ECO:0000256" key="6">
    <source>
        <dbReference type="ARBA" id="ARBA00022645"/>
    </source>
</evidence>
<comment type="similarity">
    <text evidence="19">Belongs to the peptidase M28 family.</text>
</comment>
<dbReference type="GO" id="GO:0046872">
    <property type="term" value="F:metal ion binding"/>
    <property type="evidence" value="ECO:0007669"/>
    <property type="project" value="UniProtKB-KW"/>
</dbReference>
<dbReference type="GO" id="GO:0005783">
    <property type="term" value="C:endoplasmic reticulum"/>
    <property type="evidence" value="ECO:0007669"/>
    <property type="project" value="UniProtKB-SubCell"/>
</dbReference>
<evidence type="ECO:0000259" key="21">
    <source>
        <dbReference type="Pfam" id="PF04389"/>
    </source>
</evidence>
<keyword evidence="6" id="KW-0121">Carboxypeptidase</keyword>
<evidence type="ECO:0000256" key="5">
    <source>
        <dbReference type="ARBA" id="ARBA00022525"/>
    </source>
</evidence>
<comment type="subcellular location">
    <subcellularLocation>
        <location evidence="1">Endoplasmic reticulum</location>
    </subcellularLocation>
    <subcellularLocation>
        <location evidence="3">Golgi apparatus</location>
    </subcellularLocation>
    <subcellularLocation>
        <location evidence="2">Lysosome</location>
    </subcellularLocation>
    <subcellularLocation>
        <location evidence="4">Secreted</location>
    </subcellularLocation>
</comment>